<keyword evidence="1" id="KW-0472">Membrane</keyword>
<gene>
    <name evidence="2" type="ORF">B0A70_04710</name>
    <name evidence="3" type="ORF">SAMN05421796_101409</name>
</gene>
<reference evidence="3" key="3">
    <citation type="submission" date="2017-01" db="EMBL/GenBank/DDBJ databases">
        <authorList>
            <person name="Mah S.A."/>
            <person name="Swanson W.J."/>
            <person name="Moy G.W."/>
            <person name="Vacquier V.D."/>
        </authorList>
    </citation>
    <scope>NUCLEOTIDE SEQUENCE [LARGE SCALE GENOMIC DNA]</scope>
    <source>
        <strain evidence="3">DSM 21068</strain>
    </source>
</reference>
<accession>A0A1N7K9Z0</accession>
<dbReference type="OrthoDB" id="1264009at2"/>
<dbReference type="EMBL" id="FTOJ01000001">
    <property type="protein sequence ID" value="SIS58401.1"/>
    <property type="molecule type" value="Genomic_DNA"/>
</dbReference>
<dbReference type="AlphaFoldDB" id="A0A1N7K9Z0"/>
<reference evidence="4" key="2">
    <citation type="submission" date="2017-01" db="EMBL/GenBank/DDBJ databases">
        <authorList>
            <person name="Varghese N."/>
            <person name="Submissions S."/>
        </authorList>
    </citation>
    <scope>NUCLEOTIDE SEQUENCE [LARGE SCALE GENOMIC DNA]</scope>
    <source>
        <strain evidence="4">DSM 21068</strain>
    </source>
</reference>
<proteinExistence type="predicted"/>
<evidence type="ECO:0000313" key="4">
    <source>
        <dbReference type="Proteomes" id="UP000186246"/>
    </source>
</evidence>
<dbReference type="RefSeq" id="WP_076449288.1">
    <property type="nucleotide sequence ID" value="NZ_FTOJ01000001.1"/>
</dbReference>
<keyword evidence="1" id="KW-0812">Transmembrane</keyword>
<protein>
    <submittedName>
        <fullName evidence="3">Uncharacterized protein</fullName>
    </submittedName>
</protein>
<dbReference type="EMBL" id="MUGO01000003">
    <property type="protein sequence ID" value="PQA96421.1"/>
    <property type="molecule type" value="Genomic_DNA"/>
</dbReference>
<organism evidence="3 4">
    <name type="scientific">Chryseobacterium piscicola</name>
    <dbReference type="NCBI Taxonomy" id="551459"/>
    <lineage>
        <taxon>Bacteria</taxon>
        <taxon>Pseudomonadati</taxon>
        <taxon>Bacteroidota</taxon>
        <taxon>Flavobacteriia</taxon>
        <taxon>Flavobacteriales</taxon>
        <taxon>Weeksellaceae</taxon>
        <taxon>Chryseobacterium group</taxon>
        <taxon>Chryseobacterium</taxon>
    </lineage>
</organism>
<dbReference type="Proteomes" id="UP000238314">
    <property type="component" value="Unassembled WGS sequence"/>
</dbReference>
<keyword evidence="5" id="KW-1185">Reference proteome</keyword>
<keyword evidence="1" id="KW-1133">Transmembrane helix</keyword>
<dbReference type="STRING" id="551459.SAMN05421796_101409"/>
<name>A0A1N7K9Z0_9FLAO</name>
<evidence type="ECO:0000313" key="3">
    <source>
        <dbReference type="EMBL" id="SIS58401.1"/>
    </source>
</evidence>
<feature type="transmembrane region" description="Helical" evidence="1">
    <location>
        <begin position="6"/>
        <end position="23"/>
    </location>
</feature>
<evidence type="ECO:0000256" key="1">
    <source>
        <dbReference type="SAM" id="Phobius"/>
    </source>
</evidence>
<sequence>MKKGILLLIGFIFVIMLYFYYGGKYMDNKEEKNYIQFNKKEINGNILDLKEYARGAKLRFKEGEVIFYPLTSQLNENNIFLYTAKKGDKVLKRPYQDTLTLVKENGVILKYTFMKPK</sequence>
<evidence type="ECO:0000313" key="2">
    <source>
        <dbReference type="EMBL" id="PQA96421.1"/>
    </source>
</evidence>
<dbReference type="Proteomes" id="UP000186246">
    <property type="component" value="Unassembled WGS sequence"/>
</dbReference>
<reference evidence="2 5" key="1">
    <citation type="submission" date="2016-11" db="EMBL/GenBank/DDBJ databases">
        <title>Whole genomes of Flavobacteriaceae.</title>
        <authorList>
            <person name="Stine C."/>
            <person name="Li C."/>
            <person name="Tadesse D."/>
        </authorList>
    </citation>
    <scope>NUCLEOTIDE SEQUENCE [LARGE SCALE GENOMIC DNA]</scope>
    <source>
        <strain evidence="2 5">DSM 21068</strain>
    </source>
</reference>
<evidence type="ECO:0000313" key="5">
    <source>
        <dbReference type="Proteomes" id="UP000238314"/>
    </source>
</evidence>